<dbReference type="InterPro" id="IPR011079">
    <property type="entry name" value="Ala_racemase_C"/>
</dbReference>
<dbReference type="Pfam" id="PF01168">
    <property type="entry name" value="Ala_racemase_N"/>
    <property type="match status" value="1"/>
</dbReference>
<dbReference type="GO" id="GO:0005829">
    <property type="term" value="C:cytosol"/>
    <property type="evidence" value="ECO:0007669"/>
    <property type="project" value="TreeGrafter"/>
</dbReference>
<dbReference type="InterPro" id="IPR000821">
    <property type="entry name" value="Ala_racemase"/>
</dbReference>
<feature type="active site" description="Proton acceptor; specific for D-alanine" evidence="4">
    <location>
        <position position="45"/>
    </location>
</feature>
<dbReference type="EMBL" id="SOAZ01000033">
    <property type="protein sequence ID" value="TDT50270.1"/>
    <property type="molecule type" value="Genomic_DNA"/>
</dbReference>
<dbReference type="SUPFAM" id="SSF51419">
    <property type="entry name" value="PLP-binding barrel"/>
    <property type="match status" value="1"/>
</dbReference>
<organism evidence="8 9">
    <name type="scientific">Fonticella tunisiensis</name>
    <dbReference type="NCBI Taxonomy" id="1096341"/>
    <lineage>
        <taxon>Bacteria</taxon>
        <taxon>Bacillati</taxon>
        <taxon>Bacillota</taxon>
        <taxon>Clostridia</taxon>
        <taxon>Eubacteriales</taxon>
        <taxon>Clostridiaceae</taxon>
        <taxon>Fonticella</taxon>
    </lineage>
</organism>
<protein>
    <recommendedName>
        <fullName evidence="4">Alanine racemase</fullName>
        <ecNumber evidence="4">5.1.1.1</ecNumber>
    </recommendedName>
</protein>
<dbReference type="UniPathway" id="UPA00042">
    <property type="reaction ID" value="UER00497"/>
</dbReference>
<evidence type="ECO:0000256" key="2">
    <source>
        <dbReference type="ARBA" id="ARBA00022898"/>
    </source>
</evidence>
<dbReference type="Pfam" id="PF00842">
    <property type="entry name" value="Ala_racemase_C"/>
    <property type="match status" value="1"/>
</dbReference>
<sequence length="391" mass="43786">MREVRENKRIMRNTWAEINLDNIVHNLKAAREIVSPNTKIAAVLKANAYGHGAVHTARVLIENHIDMLCVACTSEALELRRHFSKIPILVMGYTPDEHLEISVEKDITLTIFSLEQAEKVSSLANGFNKTAKLHIKVDTGFNRLGIKPGKDTADIISKIYNLKNIEVEGIFTHLALRNPQSDERQFELFWDLVSKLEENGIKIPIKHVCDSIAMVRYPKYHLDMVRPGAFIYGCYPKDVDKGKLGLKNTLTFKTRLSRVQEIGAGEGVGYDESFVVKDKCVVGTLPVGYADGYMRCLSGKAEVGIRGKRARVMGLICMDQCMIDLTDIPEARPGDEVVLMGEGPEITISNMEVSLWAGTNRNEVLSAISRRVPRVYIKDGKIIDVVDYILD</sequence>
<keyword evidence="3 4" id="KW-0413">Isomerase</keyword>
<dbReference type="PANTHER" id="PTHR30511">
    <property type="entry name" value="ALANINE RACEMASE"/>
    <property type="match status" value="1"/>
</dbReference>
<dbReference type="Gene3D" id="3.20.20.10">
    <property type="entry name" value="Alanine racemase"/>
    <property type="match status" value="1"/>
</dbReference>
<feature type="binding site" evidence="4 6">
    <location>
        <position position="318"/>
    </location>
    <ligand>
        <name>substrate</name>
    </ligand>
</feature>
<dbReference type="SMART" id="SM01005">
    <property type="entry name" value="Ala_racemase_C"/>
    <property type="match status" value="1"/>
</dbReference>
<dbReference type="EC" id="5.1.1.1" evidence="4"/>
<dbReference type="InterPro" id="IPR029066">
    <property type="entry name" value="PLP-binding_barrel"/>
</dbReference>
<reference evidence="8 9" key="1">
    <citation type="submission" date="2019-03" db="EMBL/GenBank/DDBJ databases">
        <title>Genomic Encyclopedia of Type Strains, Phase IV (KMG-IV): sequencing the most valuable type-strain genomes for metagenomic binning, comparative biology and taxonomic classification.</title>
        <authorList>
            <person name="Goeker M."/>
        </authorList>
    </citation>
    <scope>NUCLEOTIDE SEQUENCE [LARGE SCALE GENOMIC DNA]</scope>
    <source>
        <strain evidence="8 9">DSM 24455</strain>
    </source>
</reference>
<feature type="binding site" evidence="4 6">
    <location>
        <position position="143"/>
    </location>
    <ligand>
        <name>substrate</name>
    </ligand>
</feature>
<dbReference type="GO" id="GO:0009252">
    <property type="term" value="P:peptidoglycan biosynthetic process"/>
    <property type="evidence" value="ECO:0007669"/>
    <property type="project" value="TreeGrafter"/>
</dbReference>
<gene>
    <name evidence="8" type="ORF">EDD71_13316</name>
</gene>
<name>A0A4R7KB06_9CLOT</name>
<dbReference type="GO" id="GO:0030632">
    <property type="term" value="P:D-alanine biosynthetic process"/>
    <property type="evidence" value="ECO:0007669"/>
    <property type="project" value="UniProtKB-UniRule"/>
</dbReference>
<proteinExistence type="inferred from homology"/>
<dbReference type="PROSITE" id="PS00395">
    <property type="entry name" value="ALANINE_RACEMASE"/>
    <property type="match status" value="1"/>
</dbReference>
<feature type="active site" description="Proton acceptor; specific for L-alanine" evidence="4">
    <location>
        <position position="270"/>
    </location>
</feature>
<feature type="domain" description="Alanine racemase C-terminal" evidence="7">
    <location>
        <begin position="249"/>
        <end position="377"/>
    </location>
</feature>
<comment type="function">
    <text evidence="4">Catalyzes the interconversion of L-alanine and D-alanine. May also act on other amino acids.</text>
</comment>
<evidence type="ECO:0000256" key="5">
    <source>
        <dbReference type="PIRSR" id="PIRSR600821-50"/>
    </source>
</evidence>
<evidence type="ECO:0000313" key="8">
    <source>
        <dbReference type="EMBL" id="TDT50270.1"/>
    </source>
</evidence>
<dbReference type="InterPro" id="IPR009006">
    <property type="entry name" value="Ala_racemase/Decarboxylase_C"/>
</dbReference>
<evidence type="ECO:0000256" key="1">
    <source>
        <dbReference type="ARBA" id="ARBA00001933"/>
    </source>
</evidence>
<comment type="pathway">
    <text evidence="4">Amino-acid biosynthesis; D-alanine biosynthesis; D-alanine from L-alanine: step 1/1.</text>
</comment>
<dbReference type="NCBIfam" id="TIGR00492">
    <property type="entry name" value="alr"/>
    <property type="match status" value="1"/>
</dbReference>
<evidence type="ECO:0000259" key="7">
    <source>
        <dbReference type="SMART" id="SM01005"/>
    </source>
</evidence>
<dbReference type="OrthoDB" id="9813814at2"/>
<dbReference type="AlphaFoldDB" id="A0A4R7KB06"/>
<dbReference type="PANTHER" id="PTHR30511:SF0">
    <property type="entry name" value="ALANINE RACEMASE, CATABOLIC-RELATED"/>
    <property type="match status" value="1"/>
</dbReference>
<comment type="caution">
    <text evidence="8">The sequence shown here is derived from an EMBL/GenBank/DDBJ whole genome shotgun (WGS) entry which is preliminary data.</text>
</comment>
<dbReference type="CDD" id="cd00430">
    <property type="entry name" value="PLPDE_III_AR"/>
    <property type="match status" value="1"/>
</dbReference>
<comment type="catalytic activity">
    <reaction evidence="4">
        <text>L-alanine = D-alanine</text>
        <dbReference type="Rhea" id="RHEA:20249"/>
        <dbReference type="ChEBI" id="CHEBI:57416"/>
        <dbReference type="ChEBI" id="CHEBI:57972"/>
        <dbReference type="EC" id="5.1.1.1"/>
    </reaction>
</comment>
<dbReference type="GO" id="GO:0030170">
    <property type="term" value="F:pyridoxal phosphate binding"/>
    <property type="evidence" value="ECO:0007669"/>
    <property type="project" value="UniProtKB-UniRule"/>
</dbReference>
<keyword evidence="9" id="KW-1185">Reference proteome</keyword>
<feature type="modified residue" description="N6-(pyridoxal phosphate)lysine" evidence="4 5">
    <location>
        <position position="45"/>
    </location>
</feature>
<dbReference type="HAMAP" id="MF_01201">
    <property type="entry name" value="Ala_racemase"/>
    <property type="match status" value="1"/>
</dbReference>
<evidence type="ECO:0000313" key="9">
    <source>
        <dbReference type="Proteomes" id="UP000295325"/>
    </source>
</evidence>
<dbReference type="GO" id="GO:0008784">
    <property type="term" value="F:alanine racemase activity"/>
    <property type="evidence" value="ECO:0007669"/>
    <property type="project" value="UniProtKB-UniRule"/>
</dbReference>
<evidence type="ECO:0000256" key="4">
    <source>
        <dbReference type="HAMAP-Rule" id="MF_01201"/>
    </source>
</evidence>
<dbReference type="PRINTS" id="PR00992">
    <property type="entry name" value="ALARACEMASE"/>
</dbReference>
<dbReference type="Gene3D" id="2.40.37.10">
    <property type="entry name" value="Lyase, Ornithine Decarboxylase, Chain A, domain 1"/>
    <property type="match status" value="1"/>
</dbReference>
<dbReference type="InterPro" id="IPR001608">
    <property type="entry name" value="Ala_racemase_N"/>
</dbReference>
<comment type="cofactor">
    <cofactor evidence="1 4 5">
        <name>pyridoxal 5'-phosphate</name>
        <dbReference type="ChEBI" id="CHEBI:597326"/>
    </cofactor>
</comment>
<dbReference type="RefSeq" id="WP_133629298.1">
    <property type="nucleotide sequence ID" value="NZ_SOAZ01000033.1"/>
</dbReference>
<keyword evidence="2 4" id="KW-0663">Pyridoxal phosphate</keyword>
<dbReference type="FunFam" id="3.20.20.10:FF:000002">
    <property type="entry name" value="Alanine racemase"/>
    <property type="match status" value="1"/>
</dbReference>
<evidence type="ECO:0000256" key="6">
    <source>
        <dbReference type="PIRSR" id="PIRSR600821-52"/>
    </source>
</evidence>
<evidence type="ECO:0000256" key="3">
    <source>
        <dbReference type="ARBA" id="ARBA00023235"/>
    </source>
</evidence>
<dbReference type="SUPFAM" id="SSF50621">
    <property type="entry name" value="Alanine racemase C-terminal domain-like"/>
    <property type="match status" value="1"/>
</dbReference>
<dbReference type="Proteomes" id="UP000295325">
    <property type="component" value="Unassembled WGS sequence"/>
</dbReference>
<dbReference type="InterPro" id="IPR020622">
    <property type="entry name" value="Ala_racemase_pyridoxalP-BS"/>
</dbReference>
<comment type="similarity">
    <text evidence="4">Belongs to the alanine racemase family.</text>
</comment>
<accession>A0A4R7KB06</accession>